<feature type="domain" description="Amidohydrolase-related" evidence="2">
    <location>
        <begin position="357"/>
        <end position="401"/>
    </location>
</feature>
<feature type="signal peptide" evidence="1">
    <location>
        <begin position="1"/>
        <end position="23"/>
    </location>
</feature>
<dbReference type="InterPro" id="IPR051781">
    <property type="entry name" value="Metallo-dep_Hydrolase"/>
</dbReference>
<gene>
    <name evidence="3" type="ORF">SAMN05421813_13923</name>
</gene>
<accession>A0A1G9YJB3</accession>
<dbReference type="PANTHER" id="PTHR43135">
    <property type="entry name" value="ALPHA-D-RIBOSE 1-METHYLPHOSPHONATE 5-TRIPHOSPHATE DIPHOSPHATASE"/>
    <property type="match status" value="1"/>
</dbReference>
<dbReference type="Gene3D" id="3.20.20.140">
    <property type="entry name" value="Metal-dependent hydrolases"/>
    <property type="match status" value="1"/>
</dbReference>
<evidence type="ECO:0000259" key="2">
    <source>
        <dbReference type="Pfam" id="PF01979"/>
    </source>
</evidence>
<evidence type="ECO:0000313" key="4">
    <source>
        <dbReference type="Proteomes" id="UP000199226"/>
    </source>
</evidence>
<keyword evidence="4" id="KW-1185">Reference proteome</keyword>
<dbReference type="Proteomes" id="UP000199226">
    <property type="component" value="Unassembled WGS sequence"/>
</dbReference>
<dbReference type="InterPro" id="IPR006680">
    <property type="entry name" value="Amidohydro-rel"/>
</dbReference>
<sequence>MKINMKKYTGFAGLMLYAGFAFGQATIIPSKAQSKPVAIIGATIHTGNGQVIENGYISFDKGKITGIGNAGGMDFNSGTTNIINAKGKHVYPGFIAANTSLGLIEVESGARGTDDQGDVGEINPHIRSIIAYNTDSKVIPTLRSNGVLMAQPTPAGGLVSGQSSVVVLDGWNWEDASYKNDIGIHINWPVVRTRGGFFGQNAAAPAGDPKEAQQKQISELESYFTIAKAYSELSKPAEFNARFDAMKGLFKGSKKLFIHVNTAKDIIMAVNLAKKFNVKPVIVGGTESYLVTDLLRDNQVPVILVETQTLPDRTEDDVYLPYKLPKLLQDGGVLYSLTGTGYWRQRNLPFEAGTAVAYGLTREQALSMISLNTAKILGIDKTTGSLEKGKDATLFISDGDALDMLGNKVESAFIQGRTISLDNLHKQLFKRYADKYELK</sequence>
<dbReference type="SUPFAM" id="SSF51338">
    <property type="entry name" value="Composite domain of metallo-dependent hydrolases"/>
    <property type="match status" value="1"/>
</dbReference>
<dbReference type="InterPro" id="IPR032466">
    <property type="entry name" value="Metal_Hydrolase"/>
</dbReference>
<dbReference type="AlphaFoldDB" id="A0A1G9YJB3"/>
<dbReference type="PANTHER" id="PTHR43135:SF3">
    <property type="entry name" value="ALPHA-D-RIBOSE 1-METHYLPHOSPHONATE 5-TRIPHOSPHATE DIPHOSPHATASE"/>
    <property type="match status" value="1"/>
</dbReference>
<dbReference type="GO" id="GO:0016810">
    <property type="term" value="F:hydrolase activity, acting on carbon-nitrogen (but not peptide) bonds"/>
    <property type="evidence" value="ECO:0007669"/>
    <property type="project" value="InterPro"/>
</dbReference>
<dbReference type="Pfam" id="PF01979">
    <property type="entry name" value="Amidohydro_1"/>
    <property type="match status" value="1"/>
</dbReference>
<dbReference type="SUPFAM" id="SSF51556">
    <property type="entry name" value="Metallo-dependent hydrolases"/>
    <property type="match status" value="1"/>
</dbReference>
<dbReference type="STRING" id="990371.SAMN05421813_13923"/>
<name>A0A1G9YJB3_9SPHI</name>
<feature type="chain" id="PRO_5011478643" evidence="1">
    <location>
        <begin position="24"/>
        <end position="439"/>
    </location>
</feature>
<reference evidence="4" key="1">
    <citation type="submission" date="2016-10" db="EMBL/GenBank/DDBJ databases">
        <authorList>
            <person name="Varghese N."/>
            <person name="Submissions S."/>
        </authorList>
    </citation>
    <scope>NUCLEOTIDE SEQUENCE [LARGE SCALE GENOMIC DNA]</scope>
    <source>
        <strain evidence="4">DSM 24536</strain>
    </source>
</reference>
<keyword evidence="1" id="KW-0732">Signal</keyword>
<evidence type="ECO:0000256" key="1">
    <source>
        <dbReference type="SAM" id="SignalP"/>
    </source>
</evidence>
<dbReference type="EMBL" id="FNHH01000039">
    <property type="protein sequence ID" value="SDN08616.1"/>
    <property type="molecule type" value="Genomic_DNA"/>
</dbReference>
<proteinExistence type="predicted"/>
<protein>
    <submittedName>
        <fullName evidence="3">Imidazolonepropionase</fullName>
    </submittedName>
</protein>
<evidence type="ECO:0000313" key="3">
    <source>
        <dbReference type="EMBL" id="SDN08616.1"/>
    </source>
</evidence>
<organism evidence="3 4">
    <name type="scientific">Daejeonella rubra</name>
    <dbReference type="NCBI Taxonomy" id="990371"/>
    <lineage>
        <taxon>Bacteria</taxon>
        <taxon>Pseudomonadati</taxon>
        <taxon>Bacteroidota</taxon>
        <taxon>Sphingobacteriia</taxon>
        <taxon>Sphingobacteriales</taxon>
        <taxon>Sphingobacteriaceae</taxon>
        <taxon>Daejeonella</taxon>
    </lineage>
</organism>
<dbReference type="InterPro" id="IPR011059">
    <property type="entry name" value="Metal-dep_hydrolase_composite"/>
</dbReference>